<sequence length="124" mass="13725">MTHIPSRYLSRALLILAITAMSAGPAYAISAKYRAQLEASGCTQMTDGVSCDIHKTKAQNASRQTQPEEIDAMIGQPISDTAERLLAEGWKPQNGRWYQGDRVLTLTVVDEVVKHARLAQRNDR</sequence>
<feature type="chain" id="PRO_5003118184" evidence="1">
    <location>
        <begin position="29"/>
        <end position="124"/>
    </location>
</feature>
<organism evidence="3">
    <name type="scientific">Erwinia billingiae (strain Eb661)</name>
    <dbReference type="NCBI Taxonomy" id="634500"/>
    <lineage>
        <taxon>Bacteria</taxon>
        <taxon>Pseudomonadati</taxon>
        <taxon>Pseudomonadota</taxon>
        <taxon>Gammaproteobacteria</taxon>
        <taxon>Enterobacterales</taxon>
        <taxon>Erwiniaceae</taxon>
        <taxon>Erwinia</taxon>
    </lineage>
</organism>
<dbReference type="EMBL" id="FP236843">
    <property type="protein sequence ID" value="CAX59886.1"/>
    <property type="molecule type" value="Genomic_DNA"/>
</dbReference>
<evidence type="ECO:0000313" key="2">
    <source>
        <dbReference type="EMBL" id="CAX59886.1"/>
    </source>
</evidence>
<dbReference type="RefSeq" id="WP_013202373.1">
    <property type="nucleotide sequence ID" value="NC_014306.1"/>
</dbReference>
<evidence type="ECO:0000256" key="1">
    <source>
        <dbReference type="SAM" id="SignalP"/>
    </source>
</evidence>
<dbReference type="Proteomes" id="UP000008793">
    <property type="component" value="Chromosome"/>
</dbReference>
<reference evidence="2 3" key="1">
    <citation type="journal article" date="2010" name="BMC Genomics">
        <title>Genome comparison of the epiphytic bacteria Erwinia billingiae and E. tasmaniensis with the pear pathogen E. pyrifoliae.</title>
        <authorList>
            <person name="Kube M."/>
            <person name="Migdoll A.M."/>
            <person name="Gehring I."/>
            <person name="Heitmann K."/>
            <person name="Mayer Y."/>
            <person name="Kuhl H."/>
            <person name="Knaust F."/>
            <person name="Geider K."/>
            <person name="Reinhardt R."/>
        </authorList>
    </citation>
    <scope>NUCLEOTIDE SEQUENCE [LARGE SCALE GENOMIC DNA]</scope>
    <source>
        <strain evidence="2 3">Eb661</strain>
    </source>
</reference>
<feature type="signal peptide" evidence="1">
    <location>
        <begin position="1"/>
        <end position="28"/>
    </location>
</feature>
<dbReference type="HOGENOM" id="CLU_2000412_0_0_6"/>
<dbReference type="GeneID" id="97007254"/>
<name>D8MSS9_ERWBE</name>
<protein>
    <submittedName>
        <fullName evidence="2">Uncharacterized protein</fullName>
    </submittedName>
</protein>
<dbReference type="KEGG" id="ebi:EbC_23550"/>
<keyword evidence="3" id="KW-1185">Reference proteome</keyword>
<dbReference type="AlphaFoldDB" id="D8MSS9"/>
<evidence type="ECO:0000313" key="3">
    <source>
        <dbReference type="Proteomes" id="UP000008793"/>
    </source>
</evidence>
<accession>D8MSS9</accession>
<proteinExistence type="predicted"/>
<gene>
    <name evidence="2" type="ordered locus">EbC_23550</name>
</gene>
<keyword evidence="1" id="KW-0732">Signal</keyword>